<dbReference type="InterPro" id="IPR000644">
    <property type="entry name" value="CBS_dom"/>
</dbReference>
<evidence type="ECO:0000256" key="8">
    <source>
        <dbReference type="PROSITE-ProRule" id="PRU00703"/>
    </source>
</evidence>
<evidence type="ECO:0000256" key="6">
    <source>
        <dbReference type="ARBA" id="ARBA00023122"/>
    </source>
</evidence>
<dbReference type="GO" id="GO:0005886">
    <property type="term" value="C:plasma membrane"/>
    <property type="evidence" value="ECO:0007669"/>
    <property type="project" value="TreeGrafter"/>
</dbReference>
<comment type="similarity">
    <text evidence="2">Belongs to the UPF0053 family.</text>
</comment>
<proteinExistence type="inferred from homology"/>
<dbReference type="InterPro" id="IPR044751">
    <property type="entry name" value="Ion_transp-like_CBS"/>
</dbReference>
<dbReference type="SMART" id="SM00116">
    <property type="entry name" value="CBS"/>
    <property type="match status" value="1"/>
</dbReference>
<dbReference type="InterPro" id="IPR016169">
    <property type="entry name" value="FAD-bd_PCMH_sub2"/>
</dbReference>
<keyword evidence="3 9" id="KW-0812">Transmembrane</keyword>
<keyword evidence="5 9" id="KW-1133">Transmembrane helix</keyword>
<dbReference type="Pfam" id="PF01595">
    <property type="entry name" value="CNNM"/>
    <property type="match status" value="1"/>
</dbReference>
<evidence type="ECO:0000256" key="9">
    <source>
        <dbReference type="PROSITE-ProRule" id="PRU01193"/>
    </source>
</evidence>
<dbReference type="RefSeq" id="WP_013740733.1">
    <property type="nucleotide sequence ID" value="NC_015437.1"/>
</dbReference>
<feature type="domain" description="CBS" evidence="11">
    <location>
        <begin position="282"/>
        <end position="341"/>
    </location>
</feature>
<dbReference type="EMBL" id="CP002637">
    <property type="protein sequence ID" value="AEB99908.1"/>
    <property type="molecule type" value="Genomic_DNA"/>
</dbReference>
<dbReference type="InterPro" id="IPR005170">
    <property type="entry name" value="Transptr-assoc_dom"/>
</dbReference>
<feature type="domain" description="CBS" evidence="11">
    <location>
        <begin position="218"/>
        <end position="277"/>
    </location>
</feature>
<keyword evidence="14" id="KW-1185">Reference proteome</keyword>
<reference evidence="13 14" key="1">
    <citation type="submission" date="2011-04" db="EMBL/GenBank/DDBJ databases">
        <title>The complete genome of Selenomonas sputigena DSM 20758.</title>
        <authorList>
            <consortium name="US DOE Joint Genome Institute (JGI-PGF)"/>
            <person name="Lucas S."/>
            <person name="Copeland A."/>
            <person name="Lapidus A."/>
            <person name="Bruce D."/>
            <person name="Goodwin L."/>
            <person name="Pitluck S."/>
            <person name="Peters L."/>
            <person name="Kyrpides N."/>
            <person name="Mavromatis K."/>
            <person name="Ivanova N."/>
            <person name="Ovchinnikova G."/>
            <person name="Teshima H."/>
            <person name="Detter J.C."/>
            <person name="Tapia R."/>
            <person name="Han C."/>
            <person name="Land M."/>
            <person name="Hauser L."/>
            <person name="Markowitz V."/>
            <person name="Cheng J.-F."/>
            <person name="Hugenholtz P."/>
            <person name="Woyke T."/>
            <person name="Wu D."/>
            <person name="Gronow S."/>
            <person name="Wellnitz S."/>
            <person name="Schneider S."/>
            <person name="Klenk H.-P."/>
            <person name="Eisen J.A."/>
        </authorList>
    </citation>
    <scope>NUCLEOTIDE SEQUENCE [LARGE SCALE GENOMIC DNA]</scope>
    <source>
        <strain evidence="14">ATCC 35185 / DSM 20758 / VPI D19B-28</strain>
    </source>
</reference>
<protein>
    <submittedName>
        <fullName evidence="13">Uncharacterized protein</fullName>
    </submittedName>
</protein>
<sequence length="447" mass="50652">MDSPDLPLLILLSVFLVSASSFFALAETAITESHKSRLEKLADDGDKNAAAALTILEMPENVLSVVQIGITLTSILLGIVIGSAIAPLLEEILHFLPYAHTIAFVLSTIAISYFALLMGEFLPKKIAWQNPEKYLRRFHRWLHVLEYITRPAVLSLSNSANFLLLLVGINPHVTDTVTEDEVKDLIEQGTEEGTFEKAEQTMVDNIFHMSDQTAYALMTPRTQMFWIDLEDSIEHNLRLIKENPETIIPVGRDSLDDFCGILHAKDLLDACLEKRPLELSAFICQPLFVPRSMETFRVLEKFRETGVHAAVVLDEYGGVIGFLTLTDIMNEIIGTSFDADEIDAPQMIPRGKDAWYMDGLFSIDDFKEKFDIDVPLPDEDKAHFQTMGGFLTSYFGYIPKETEVCQWNDFTFEIVDMDRARIDKILVTHRRRPKTNETEENAVTRER</sequence>
<dbReference type="HOGENOM" id="CLU_015237_4_0_9"/>
<evidence type="ECO:0000313" key="13">
    <source>
        <dbReference type="EMBL" id="AEB99908.1"/>
    </source>
</evidence>
<dbReference type="CDD" id="cd04590">
    <property type="entry name" value="CBS_pair_CorC_HlyC_assoc"/>
    <property type="match status" value="1"/>
</dbReference>
<dbReference type="Gene3D" id="3.30.465.10">
    <property type="match status" value="1"/>
</dbReference>
<evidence type="ECO:0000259" key="11">
    <source>
        <dbReference type="PROSITE" id="PS51371"/>
    </source>
</evidence>
<dbReference type="InterPro" id="IPR036318">
    <property type="entry name" value="FAD-bd_PCMH-like_sf"/>
</dbReference>
<dbReference type="PROSITE" id="PS51846">
    <property type="entry name" value="CNNM"/>
    <property type="match status" value="1"/>
</dbReference>
<dbReference type="OrthoDB" id="9798188at2"/>
<evidence type="ECO:0000256" key="5">
    <source>
        <dbReference type="ARBA" id="ARBA00022989"/>
    </source>
</evidence>
<dbReference type="PANTHER" id="PTHR22777">
    <property type="entry name" value="HEMOLYSIN-RELATED"/>
    <property type="match status" value="1"/>
</dbReference>
<feature type="transmembrane region" description="Helical" evidence="10">
    <location>
        <begin position="65"/>
        <end position="89"/>
    </location>
</feature>
<comment type="subcellular location">
    <subcellularLocation>
        <location evidence="1">Membrane</location>
        <topology evidence="1">Multi-pass membrane protein</topology>
    </subcellularLocation>
</comment>
<accession>F4F080</accession>
<evidence type="ECO:0000256" key="7">
    <source>
        <dbReference type="ARBA" id="ARBA00023136"/>
    </source>
</evidence>
<dbReference type="PANTHER" id="PTHR22777:SF17">
    <property type="entry name" value="UPF0053 PROTEIN SLL0260"/>
    <property type="match status" value="1"/>
</dbReference>
<feature type="transmembrane region" description="Helical" evidence="10">
    <location>
        <begin position="95"/>
        <end position="116"/>
    </location>
</feature>
<gene>
    <name evidence="13" type="ordered locus">Selsp_0944</name>
</gene>
<evidence type="ECO:0000313" key="14">
    <source>
        <dbReference type="Proteomes" id="UP000011124"/>
    </source>
</evidence>
<dbReference type="Pfam" id="PF00571">
    <property type="entry name" value="CBS"/>
    <property type="match status" value="2"/>
</dbReference>
<dbReference type="SUPFAM" id="SSF56176">
    <property type="entry name" value="FAD-binding/transporter-associated domain-like"/>
    <property type="match status" value="1"/>
</dbReference>
<dbReference type="InterPro" id="IPR046342">
    <property type="entry name" value="CBS_dom_sf"/>
</dbReference>
<dbReference type="PROSITE" id="PS51371">
    <property type="entry name" value="CBS"/>
    <property type="match status" value="2"/>
</dbReference>
<name>F4F080_SELS3</name>
<dbReference type="SUPFAM" id="SSF54631">
    <property type="entry name" value="CBS-domain pair"/>
    <property type="match status" value="1"/>
</dbReference>
<keyword evidence="4" id="KW-0677">Repeat</keyword>
<dbReference type="AlphaFoldDB" id="F4F080"/>
<keyword evidence="6 8" id="KW-0129">CBS domain</keyword>
<evidence type="ECO:0000256" key="2">
    <source>
        <dbReference type="ARBA" id="ARBA00006337"/>
    </source>
</evidence>
<evidence type="ECO:0000256" key="10">
    <source>
        <dbReference type="SAM" id="Phobius"/>
    </source>
</evidence>
<evidence type="ECO:0000256" key="4">
    <source>
        <dbReference type="ARBA" id="ARBA00022737"/>
    </source>
</evidence>
<evidence type="ECO:0000256" key="1">
    <source>
        <dbReference type="ARBA" id="ARBA00004141"/>
    </source>
</evidence>
<dbReference type="KEGG" id="ssg:Selsp_0944"/>
<evidence type="ECO:0000256" key="3">
    <source>
        <dbReference type="ARBA" id="ARBA00022692"/>
    </source>
</evidence>
<dbReference type="Proteomes" id="UP000011124">
    <property type="component" value="Chromosome"/>
</dbReference>
<feature type="transmembrane region" description="Helical" evidence="10">
    <location>
        <begin position="6"/>
        <end position="30"/>
    </location>
</feature>
<dbReference type="GO" id="GO:0050660">
    <property type="term" value="F:flavin adenine dinucleotide binding"/>
    <property type="evidence" value="ECO:0007669"/>
    <property type="project" value="InterPro"/>
</dbReference>
<feature type="domain" description="CNNM transmembrane" evidence="12">
    <location>
        <begin position="2"/>
        <end position="199"/>
    </location>
</feature>
<dbReference type="InterPro" id="IPR002550">
    <property type="entry name" value="CNNM"/>
</dbReference>
<dbReference type="Gene3D" id="3.10.580.10">
    <property type="entry name" value="CBS-domain"/>
    <property type="match status" value="1"/>
</dbReference>
<organism evidence="13 14">
    <name type="scientific">Selenomonas sputigena (strain ATCC 35185 / DSM 20758 / CCUG 44933 / VPI D19B-28)</name>
    <dbReference type="NCBI Taxonomy" id="546271"/>
    <lineage>
        <taxon>Bacteria</taxon>
        <taxon>Bacillati</taxon>
        <taxon>Bacillota</taxon>
        <taxon>Negativicutes</taxon>
        <taxon>Selenomonadales</taxon>
        <taxon>Selenomonadaceae</taxon>
        <taxon>Selenomonas</taxon>
    </lineage>
</organism>
<dbReference type="Pfam" id="PF03471">
    <property type="entry name" value="CorC_HlyC"/>
    <property type="match status" value="1"/>
</dbReference>
<evidence type="ECO:0000259" key="12">
    <source>
        <dbReference type="PROSITE" id="PS51846"/>
    </source>
</evidence>
<dbReference type="SMART" id="SM01091">
    <property type="entry name" value="CorC_HlyC"/>
    <property type="match status" value="1"/>
</dbReference>
<keyword evidence="7 9" id="KW-0472">Membrane</keyword>